<comment type="caution">
    <text evidence="9">Lacks conserved residue(s) required for the propagation of feature annotation.</text>
</comment>
<dbReference type="Gene3D" id="3.30.70.1440">
    <property type="entry name" value="Multidrug efflux transporter AcrB pore domain"/>
    <property type="match status" value="1"/>
</dbReference>
<evidence type="ECO:0000256" key="9">
    <source>
        <dbReference type="RuleBase" id="RU364070"/>
    </source>
</evidence>
<dbReference type="Gene3D" id="1.20.1640.10">
    <property type="entry name" value="Multidrug efflux transporter AcrB transmembrane domain"/>
    <property type="match status" value="2"/>
</dbReference>
<comment type="similarity">
    <text evidence="2 9">Belongs to the resistance-nodulation-cell division (RND) (TC 2.A.6) family.</text>
</comment>
<dbReference type="NCBIfam" id="TIGR00915">
    <property type="entry name" value="2A0602"/>
    <property type="match status" value="1"/>
</dbReference>
<dbReference type="PRINTS" id="PR00702">
    <property type="entry name" value="ACRIFLAVINRP"/>
</dbReference>
<dbReference type="GO" id="GO:0005886">
    <property type="term" value="C:plasma membrane"/>
    <property type="evidence" value="ECO:0007669"/>
    <property type="project" value="UniProtKB-SubCell"/>
</dbReference>
<dbReference type="FunFam" id="1.20.1640.10:FF:000001">
    <property type="entry name" value="Efflux pump membrane transporter"/>
    <property type="match status" value="1"/>
</dbReference>
<dbReference type="PROSITE" id="PS50156">
    <property type="entry name" value="SSD"/>
    <property type="match status" value="1"/>
</dbReference>
<dbReference type="SUPFAM" id="SSF82714">
    <property type="entry name" value="Multidrug efflux transporter AcrB TolC docking domain, DN and DC subdomains"/>
    <property type="match status" value="2"/>
</dbReference>
<dbReference type="SUPFAM" id="SSF82866">
    <property type="entry name" value="Multidrug efflux transporter AcrB transmembrane domain"/>
    <property type="match status" value="2"/>
</dbReference>
<evidence type="ECO:0000256" key="7">
    <source>
        <dbReference type="ARBA" id="ARBA00022989"/>
    </source>
</evidence>
<keyword evidence="3 9" id="KW-0813">Transport</keyword>
<dbReference type="Gene3D" id="3.30.2090.10">
    <property type="entry name" value="Multidrug efflux transporter AcrB TolC docking domain, DN and DC subdomains"/>
    <property type="match status" value="2"/>
</dbReference>
<evidence type="ECO:0000256" key="1">
    <source>
        <dbReference type="ARBA" id="ARBA00004429"/>
    </source>
</evidence>
<dbReference type="GO" id="GO:0009636">
    <property type="term" value="P:response to toxic substance"/>
    <property type="evidence" value="ECO:0007669"/>
    <property type="project" value="UniProtKB-ARBA"/>
</dbReference>
<feature type="transmembrane region" description="Helical" evidence="9">
    <location>
        <begin position="535"/>
        <end position="556"/>
    </location>
</feature>
<sequence length="1048" mass="113164">MISKFFIDRPVFATVLSITITLAGLVAMRSLPVEQYPQIVPPEVVIQARFPGANAQTISETVAAPIEQQVNGVENMIYMRSTSSDAGSMRMSVYFDVGTDPDQATINVNNRVQAALPTLPANVRNLGVTVRKQSSSILGLVALSSPDGRYDRLFMSNYALINIIDEIRRIPGIGDASLFGAADYSMRIWLRPDKLAEYELTPNDIAERLREQNTDAAIGSLGAPPAGSDVAFTYTVTALGRLSDAEQFKNIIVRSNDDGSSLRLKDVARIELGAQRYEFSAVFNGKPTVPIRLSLQPGANALDTMAAVERRMEAMAQRFPEGLEYNIPFTTTRFVEVSIDEVIKTFIEALVLVVVVVFVFLQNVRATLIPLLAIPVSLIGTFAGMQLLGFSINLLTLFGMILAIGIVVDDAIVVLENVERLMTQEKLPPRQAAVRAMQEVTGPVIAIVLVLVAVFIPVAFLGGMTGVMYRQFAITIAVSVVISGIVALTLTPALCALILKPVHDEPAAPFRWFNRVFDRVTQGYLAAVRYLLQHAVLGVFLFAGLTAITVVLLMRLPGALVPGEDQGYVIAVSQLPPAAALHRTSASMEDFTTKVLENKAIEGMTSFAGFDLLAGALKSYAGASFISLKHWDERTGKDQDSFSVVDQLMRVGGSIPEVKVKVMNPPPITGISTTGGFEGYLQSRSAAPPDEIAATAQKLVAAANQRPELSGVRSTFTTQVPRYRMDVDRDQARALRVPVSAVYEAMQSTFGSLYVNDFTLFGRNYQVNLQSEAEFRETPDDLKEVFVRSDDGHMVPVSTLVRIERSRGPDLVDRFNVFPAAKILGAPAPGYSSGQALAAMQAVAAETLPADYQIGWVGLAYQEIAAAGAGQLAFVFGIVMVFLILAAQYERWTLPLAVVTAVPFAVFGAALAIWMRGLEVDLYFQVGMLVLIGLAAKNAILIVEFAVLSRAEGQSIRDAAINAARLRFRPIIMTSLAFIMGVVPLALASGAGAASRHSIGTGVIGGMLGATVLAIIFVPMFYRLIEEITERLGGRRGAASATEVRSHD</sequence>
<feature type="transmembrane region" description="Helical" evidence="9">
    <location>
        <begin position="394"/>
        <end position="415"/>
    </location>
</feature>
<dbReference type="PANTHER" id="PTHR32063">
    <property type="match status" value="1"/>
</dbReference>
<evidence type="ECO:0000313" key="11">
    <source>
        <dbReference type="EMBL" id="PXV64280.1"/>
    </source>
</evidence>
<dbReference type="AlphaFoldDB" id="A0A318E0T4"/>
<feature type="transmembrane region" description="Helical" evidence="9">
    <location>
        <begin position="436"/>
        <end position="460"/>
    </location>
</feature>
<keyword evidence="12" id="KW-1185">Reference proteome</keyword>
<keyword evidence="8 9" id="KW-0472">Membrane</keyword>
<feature type="transmembrane region" description="Helical" evidence="9">
    <location>
        <begin position="342"/>
        <end position="361"/>
    </location>
</feature>
<evidence type="ECO:0000256" key="5">
    <source>
        <dbReference type="ARBA" id="ARBA00022519"/>
    </source>
</evidence>
<organism evidence="11 12">
    <name type="scientific">Sinimarinibacterium flocculans</name>
    <dbReference type="NCBI Taxonomy" id="985250"/>
    <lineage>
        <taxon>Bacteria</taxon>
        <taxon>Pseudomonadati</taxon>
        <taxon>Pseudomonadota</taxon>
        <taxon>Gammaproteobacteria</taxon>
        <taxon>Nevskiales</taxon>
        <taxon>Nevskiaceae</taxon>
        <taxon>Sinimarinibacterium</taxon>
    </lineage>
</organism>
<dbReference type="NCBIfam" id="NF000282">
    <property type="entry name" value="RND_permease_1"/>
    <property type="match status" value="1"/>
</dbReference>
<reference evidence="11 12" key="1">
    <citation type="submission" date="2018-04" db="EMBL/GenBank/DDBJ databases">
        <title>Genomic Encyclopedia of Type Strains, Phase IV (KMG-IV): sequencing the most valuable type-strain genomes for metagenomic binning, comparative biology and taxonomic classification.</title>
        <authorList>
            <person name="Goeker M."/>
        </authorList>
    </citation>
    <scope>NUCLEOTIDE SEQUENCE [LARGE SCALE GENOMIC DNA]</scope>
    <source>
        <strain evidence="11 12">DSM 104150</strain>
    </source>
</reference>
<comment type="subcellular location">
    <subcellularLocation>
        <location evidence="1 9">Cell inner membrane</location>
        <topology evidence="1 9">Multi-pass membrane protein</topology>
    </subcellularLocation>
</comment>
<evidence type="ECO:0000256" key="3">
    <source>
        <dbReference type="ARBA" id="ARBA00022448"/>
    </source>
</evidence>
<evidence type="ECO:0000259" key="10">
    <source>
        <dbReference type="PROSITE" id="PS50156"/>
    </source>
</evidence>
<feature type="transmembrane region" description="Helical" evidence="9">
    <location>
        <begin position="999"/>
        <end position="1022"/>
    </location>
</feature>
<dbReference type="GO" id="GO:0015562">
    <property type="term" value="F:efflux transmembrane transporter activity"/>
    <property type="evidence" value="ECO:0007669"/>
    <property type="project" value="InterPro"/>
</dbReference>
<feature type="transmembrane region" description="Helical" evidence="9">
    <location>
        <begin position="968"/>
        <end position="987"/>
    </location>
</feature>
<evidence type="ECO:0000256" key="4">
    <source>
        <dbReference type="ARBA" id="ARBA00022475"/>
    </source>
</evidence>
<proteinExistence type="inferred from homology"/>
<feature type="domain" description="SSD" evidence="10">
    <location>
        <begin position="371"/>
        <end position="497"/>
    </location>
</feature>
<feature type="transmembrane region" description="Helical" evidence="9">
    <location>
        <begin position="472"/>
        <end position="499"/>
    </location>
</feature>
<keyword evidence="7 9" id="KW-1133">Transmembrane helix</keyword>
<dbReference type="InterPro" id="IPR004764">
    <property type="entry name" value="MdtF-like"/>
</dbReference>
<feature type="transmembrane region" description="Helical" evidence="9">
    <location>
        <begin position="864"/>
        <end position="887"/>
    </location>
</feature>
<protein>
    <recommendedName>
        <fullName evidence="9">Efflux pump membrane transporter</fullName>
    </recommendedName>
</protein>
<dbReference type="RefSeq" id="WP_110266734.1">
    <property type="nucleotide sequence ID" value="NZ_CAWNXA010000013.1"/>
</dbReference>
<dbReference type="FunFam" id="3.30.70.1430:FF:000001">
    <property type="entry name" value="Efflux pump membrane transporter"/>
    <property type="match status" value="1"/>
</dbReference>
<dbReference type="InterPro" id="IPR000731">
    <property type="entry name" value="SSD"/>
</dbReference>
<feature type="transmembrane region" description="Helical" evidence="9">
    <location>
        <begin position="368"/>
        <end position="388"/>
    </location>
</feature>
<gene>
    <name evidence="11" type="ORF">C8D93_11374</name>
</gene>
<keyword evidence="4" id="KW-1003">Cell membrane</keyword>
<comment type="caution">
    <text evidence="11">The sequence shown here is derived from an EMBL/GenBank/DDBJ whole genome shotgun (WGS) entry which is preliminary data.</text>
</comment>
<dbReference type="InterPro" id="IPR001036">
    <property type="entry name" value="Acrflvin-R"/>
</dbReference>
<accession>A0A318E0T4</accession>
<dbReference type="EMBL" id="QICN01000013">
    <property type="protein sequence ID" value="PXV64280.1"/>
    <property type="molecule type" value="Genomic_DNA"/>
</dbReference>
<dbReference type="PANTHER" id="PTHR32063:SF13">
    <property type="entry name" value="MULTIDRUG EFFLUX PUMP SUBUNIT ACRB-RELATED"/>
    <property type="match status" value="1"/>
</dbReference>
<name>A0A318E0T4_9GAMM</name>
<evidence type="ECO:0000256" key="6">
    <source>
        <dbReference type="ARBA" id="ARBA00022692"/>
    </source>
</evidence>
<dbReference type="GO" id="GO:0042910">
    <property type="term" value="F:xenobiotic transmembrane transporter activity"/>
    <property type="evidence" value="ECO:0007669"/>
    <property type="project" value="TreeGrafter"/>
</dbReference>
<evidence type="ECO:0000256" key="8">
    <source>
        <dbReference type="ARBA" id="ARBA00023136"/>
    </source>
</evidence>
<keyword evidence="5 9" id="KW-0997">Cell inner membrane</keyword>
<feature type="transmembrane region" description="Helical" evidence="9">
    <location>
        <begin position="922"/>
        <end position="947"/>
    </location>
</feature>
<feature type="transmembrane region" description="Helical" evidence="9">
    <location>
        <begin position="894"/>
        <end position="916"/>
    </location>
</feature>
<dbReference type="Gene3D" id="3.30.70.1430">
    <property type="entry name" value="Multidrug efflux transporter AcrB pore domain"/>
    <property type="match status" value="2"/>
</dbReference>
<dbReference type="InterPro" id="IPR027463">
    <property type="entry name" value="AcrB_DN_DC_subdom"/>
</dbReference>
<dbReference type="SUPFAM" id="SSF82693">
    <property type="entry name" value="Multidrug efflux transporter AcrB pore domain, PN1, PN2, PC1 and PC2 subdomains"/>
    <property type="match status" value="4"/>
</dbReference>
<dbReference type="Proteomes" id="UP000248330">
    <property type="component" value="Unassembled WGS sequence"/>
</dbReference>
<dbReference type="Pfam" id="PF00873">
    <property type="entry name" value="ACR_tran"/>
    <property type="match status" value="1"/>
</dbReference>
<keyword evidence="6 9" id="KW-0812">Transmembrane</keyword>
<dbReference type="Gene3D" id="3.30.70.1320">
    <property type="entry name" value="Multidrug efflux transporter AcrB pore domain like"/>
    <property type="match status" value="1"/>
</dbReference>
<evidence type="ECO:0000256" key="2">
    <source>
        <dbReference type="ARBA" id="ARBA00010942"/>
    </source>
</evidence>
<evidence type="ECO:0000313" key="12">
    <source>
        <dbReference type="Proteomes" id="UP000248330"/>
    </source>
</evidence>